<sequence>MTVELMPITNAFLFCSIALLIIRDIVSIKAFYREVVSVILFIVLSLYSFLGSLIDISRLIPQSFIYIPPVFILIECGVKPNCGPFGALAISIPLGVSFTIFIYIVYEIIVTYRTHAIEQSSEVIDGGDFQNIHNNVG</sequence>
<feature type="transmembrane region" description="Helical" evidence="1">
    <location>
        <begin position="85"/>
        <end position="106"/>
    </location>
</feature>
<keyword evidence="1" id="KW-0812">Transmembrane</keyword>
<feature type="transmembrane region" description="Helical" evidence="1">
    <location>
        <begin position="6"/>
        <end position="23"/>
    </location>
</feature>
<evidence type="ECO:0000256" key="1">
    <source>
        <dbReference type="SAM" id="Phobius"/>
    </source>
</evidence>
<dbReference type="AlphaFoldDB" id="A0A7C4D2E2"/>
<gene>
    <name evidence="2" type="ORF">ENU31_04665</name>
</gene>
<accession>A0A7C4D2E2</accession>
<comment type="caution">
    <text evidence="2">The sequence shown here is derived from an EMBL/GenBank/DDBJ whole genome shotgun (WGS) entry which is preliminary data.</text>
</comment>
<protein>
    <submittedName>
        <fullName evidence="2">Uncharacterized protein</fullName>
    </submittedName>
</protein>
<evidence type="ECO:0000313" key="2">
    <source>
        <dbReference type="EMBL" id="HGM07682.1"/>
    </source>
</evidence>
<proteinExistence type="predicted"/>
<reference evidence="2" key="1">
    <citation type="journal article" date="2020" name="mSystems">
        <title>Genome- and Community-Level Interaction Insights into Carbon Utilization and Element Cycling Functions of Hydrothermarchaeota in Hydrothermal Sediment.</title>
        <authorList>
            <person name="Zhou Z."/>
            <person name="Liu Y."/>
            <person name="Xu W."/>
            <person name="Pan J."/>
            <person name="Luo Z.H."/>
            <person name="Li M."/>
        </authorList>
    </citation>
    <scope>NUCLEOTIDE SEQUENCE [LARGE SCALE GENOMIC DNA]</scope>
    <source>
        <strain evidence="2">SpSt-658</strain>
    </source>
</reference>
<feature type="transmembrane region" description="Helical" evidence="1">
    <location>
        <begin position="35"/>
        <end position="54"/>
    </location>
</feature>
<dbReference type="EMBL" id="DTCA01000143">
    <property type="protein sequence ID" value="HGM07682.1"/>
    <property type="molecule type" value="Genomic_DNA"/>
</dbReference>
<keyword evidence="1" id="KW-1133">Transmembrane helix</keyword>
<keyword evidence="1" id="KW-0472">Membrane</keyword>
<organism evidence="2">
    <name type="scientific">Ignisphaera aggregans</name>
    <dbReference type="NCBI Taxonomy" id="334771"/>
    <lineage>
        <taxon>Archaea</taxon>
        <taxon>Thermoproteota</taxon>
        <taxon>Thermoprotei</taxon>
        <taxon>Desulfurococcales</taxon>
        <taxon>Desulfurococcaceae</taxon>
        <taxon>Ignisphaera</taxon>
    </lineage>
</organism>
<name>A0A7C4D2E2_9CREN</name>